<comment type="caution">
    <text evidence="12">The sequence shown here is derived from an EMBL/GenBank/DDBJ whole genome shotgun (WGS) entry which is preliminary data.</text>
</comment>
<evidence type="ECO:0000256" key="7">
    <source>
        <dbReference type="ARBA" id="ARBA00022958"/>
    </source>
</evidence>
<evidence type="ECO:0000256" key="6">
    <source>
        <dbReference type="ARBA" id="ARBA00022842"/>
    </source>
</evidence>
<evidence type="ECO:0000256" key="2">
    <source>
        <dbReference type="ARBA" id="ARBA00022723"/>
    </source>
</evidence>
<dbReference type="PANTHER" id="PTHR10584">
    <property type="entry name" value="SUGAR KINASE"/>
    <property type="match status" value="1"/>
</dbReference>
<dbReference type="GO" id="GO:0005524">
    <property type="term" value="F:ATP binding"/>
    <property type="evidence" value="ECO:0007669"/>
    <property type="project" value="UniProtKB-UniRule"/>
</dbReference>
<comment type="pathway">
    <text evidence="9">Carbohydrate metabolism; D-ribose degradation; D-ribose 5-phosphate from beta-D-ribopyranose: step 2/2.</text>
</comment>
<feature type="binding site" evidence="9">
    <location>
        <position position="185"/>
    </location>
    <ligand>
        <name>ATP</name>
        <dbReference type="ChEBI" id="CHEBI:30616"/>
    </ligand>
</feature>
<keyword evidence="9" id="KW-0963">Cytoplasm</keyword>
<comment type="catalytic activity">
    <reaction evidence="9">
        <text>D-ribose + ATP = D-ribose 5-phosphate + ADP + H(+)</text>
        <dbReference type="Rhea" id="RHEA:13697"/>
        <dbReference type="ChEBI" id="CHEBI:15378"/>
        <dbReference type="ChEBI" id="CHEBI:30616"/>
        <dbReference type="ChEBI" id="CHEBI:47013"/>
        <dbReference type="ChEBI" id="CHEBI:78346"/>
        <dbReference type="ChEBI" id="CHEBI:456216"/>
        <dbReference type="EC" id="2.7.1.15"/>
    </reaction>
</comment>
<evidence type="ECO:0000256" key="4">
    <source>
        <dbReference type="ARBA" id="ARBA00022777"/>
    </source>
</evidence>
<keyword evidence="2 9" id="KW-0479">Metal-binding</keyword>
<feature type="active site" description="Proton acceptor" evidence="9">
    <location>
        <position position="254"/>
    </location>
</feature>
<keyword evidence="5 9" id="KW-0067">ATP-binding</keyword>
<keyword evidence="6 9" id="KW-0460">Magnesium</keyword>
<comment type="subcellular location">
    <subcellularLocation>
        <location evidence="9">Cytoplasm</location>
    </subcellularLocation>
</comment>
<dbReference type="Proteomes" id="UP000442244">
    <property type="component" value="Unassembled WGS sequence"/>
</dbReference>
<dbReference type="CDD" id="cd01174">
    <property type="entry name" value="ribokinase"/>
    <property type="match status" value="1"/>
</dbReference>
<dbReference type="InterPro" id="IPR029056">
    <property type="entry name" value="Ribokinase-like"/>
</dbReference>
<feature type="binding site" evidence="9">
    <location>
        <position position="250"/>
    </location>
    <ligand>
        <name>K(+)</name>
        <dbReference type="ChEBI" id="CHEBI:29103"/>
    </ligand>
</feature>
<feature type="binding site" evidence="9">
    <location>
        <position position="248"/>
    </location>
    <ligand>
        <name>K(+)</name>
        <dbReference type="ChEBI" id="CHEBI:29103"/>
    </ligand>
</feature>
<feature type="binding site" evidence="9">
    <location>
        <position position="285"/>
    </location>
    <ligand>
        <name>K(+)</name>
        <dbReference type="ChEBI" id="CHEBI:29103"/>
    </ligand>
</feature>
<proteinExistence type="inferred from homology"/>
<feature type="binding site" evidence="9">
    <location>
        <position position="294"/>
    </location>
    <ligand>
        <name>K(+)</name>
        <dbReference type="ChEBI" id="CHEBI:29103"/>
    </ligand>
</feature>
<dbReference type="Gene3D" id="3.40.1190.20">
    <property type="match status" value="1"/>
</dbReference>
<keyword evidence="13" id="KW-1185">Reference proteome</keyword>
<accession>A0A6P2CSD1</accession>
<feature type="binding site" evidence="9">
    <location>
        <begin position="40"/>
        <end position="44"/>
    </location>
    <ligand>
        <name>substrate</name>
    </ligand>
</feature>
<dbReference type="InterPro" id="IPR011877">
    <property type="entry name" value="Ribokinase"/>
</dbReference>
<name>A0A6P2CSD1_9LACO</name>
<dbReference type="InterPro" id="IPR011611">
    <property type="entry name" value="PfkB_dom"/>
</dbReference>
<feature type="binding site" evidence="9">
    <location>
        <position position="140"/>
    </location>
    <ligand>
        <name>substrate</name>
    </ligand>
</feature>
<evidence type="ECO:0000256" key="3">
    <source>
        <dbReference type="ARBA" id="ARBA00022741"/>
    </source>
</evidence>
<dbReference type="AlphaFoldDB" id="A0A6P2CSD1"/>
<feature type="binding site" evidence="9">
    <location>
        <position position="290"/>
    </location>
    <ligand>
        <name>K(+)</name>
        <dbReference type="ChEBI" id="CHEBI:29103"/>
    </ligand>
</feature>
<sequence length="314" mass="33271">MKNRVVVIGSLNIDTIQMIDRLPNQGETITINNQASTFGGKGANQAIAAARQGAEVTLIGAVGNDDRGRAFKQLLADEGISTDYIFTKKIFTGSATIMLENDGHNTIMVYGGANMHLTSADIEQAHDVIANADIVVAQLEVPEEAIATSFRIAQQHNSLTILNPAPITSKLDANIISNTDLIIPNETEAAALAHVKPTTKTEELAQLAEKLNNIGLPNVIVTLGDAGIYYHVKGSVDTIPIFQVNTVDTTAAGDTFIGTFAANVQRDMSDLPRIIKRSCFASSLTVSRSGALVSIPTKQEVDDGLLTSAVGSES</sequence>
<evidence type="ECO:0000256" key="10">
    <source>
        <dbReference type="NCBIfam" id="TIGR02152"/>
    </source>
</evidence>
<comment type="caution">
    <text evidence="9">Lacks conserved residue(s) required for the propagation of feature annotation.</text>
</comment>
<dbReference type="InterPro" id="IPR002139">
    <property type="entry name" value="Ribo/fructo_kinase"/>
</dbReference>
<evidence type="ECO:0000259" key="11">
    <source>
        <dbReference type="Pfam" id="PF00294"/>
    </source>
</evidence>
<dbReference type="PANTHER" id="PTHR10584:SF166">
    <property type="entry name" value="RIBOKINASE"/>
    <property type="match status" value="1"/>
</dbReference>
<dbReference type="PRINTS" id="PR00990">
    <property type="entry name" value="RIBOKINASE"/>
</dbReference>
<dbReference type="Pfam" id="PF00294">
    <property type="entry name" value="PfkB"/>
    <property type="match status" value="1"/>
</dbReference>
<feature type="binding site" evidence="9">
    <location>
        <begin position="222"/>
        <end position="227"/>
    </location>
    <ligand>
        <name>ATP</name>
        <dbReference type="ChEBI" id="CHEBI:30616"/>
    </ligand>
</feature>
<feature type="binding site" evidence="9">
    <location>
        <position position="288"/>
    </location>
    <ligand>
        <name>K(+)</name>
        <dbReference type="ChEBI" id="CHEBI:29103"/>
    </ligand>
</feature>
<reference evidence="12 13" key="1">
    <citation type="submission" date="2019-01" db="EMBL/GenBank/DDBJ databases">
        <title>Leuconostoc litchii sp. nov., a novel lactic acid bacterium isolated from lychee.</title>
        <authorList>
            <person name="Wang L.-T."/>
        </authorList>
    </citation>
    <scope>NUCLEOTIDE SEQUENCE [LARGE SCALE GENOMIC DNA]</scope>
    <source>
        <strain evidence="12 13">MB7</strain>
    </source>
</reference>
<feature type="binding site" evidence="9">
    <location>
        <begin position="12"/>
        <end position="14"/>
    </location>
    <ligand>
        <name>substrate</name>
    </ligand>
</feature>
<dbReference type="SUPFAM" id="SSF53613">
    <property type="entry name" value="Ribokinase-like"/>
    <property type="match status" value="1"/>
</dbReference>
<comment type="activity regulation">
    <text evidence="9">Activated by a monovalent cation that binds near, but not in, the active site. The most likely occupant of the site in vivo is potassium. Ion binding induces a conformational change that may alter substrate affinity.</text>
</comment>
<evidence type="ECO:0000256" key="8">
    <source>
        <dbReference type="ARBA" id="ARBA00023277"/>
    </source>
</evidence>
<dbReference type="GO" id="GO:0004747">
    <property type="term" value="F:ribokinase activity"/>
    <property type="evidence" value="ECO:0007669"/>
    <property type="project" value="UniProtKB-UniRule"/>
</dbReference>
<keyword evidence="4 9" id="KW-0418">Kinase</keyword>
<keyword evidence="7 9" id="KW-0630">Potassium</keyword>
<dbReference type="GO" id="GO:0046872">
    <property type="term" value="F:metal ion binding"/>
    <property type="evidence" value="ECO:0007669"/>
    <property type="project" value="UniProtKB-KW"/>
</dbReference>
<feature type="binding site" evidence="9">
    <location>
        <begin position="253"/>
        <end position="254"/>
    </location>
    <ligand>
        <name>ATP</name>
        <dbReference type="ChEBI" id="CHEBI:30616"/>
    </ligand>
</feature>
<evidence type="ECO:0000313" key="13">
    <source>
        <dbReference type="Proteomes" id="UP000442244"/>
    </source>
</evidence>
<gene>
    <name evidence="9 12" type="primary">rbsK</name>
    <name evidence="12" type="ORF">ESZ47_03165</name>
</gene>
<dbReference type="UniPathway" id="UPA00916">
    <property type="reaction ID" value="UER00889"/>
</dbReference>
<dbReference type="EC" id="2.7.1.15" evidence="9 10"/>
<comment type="cofactor">
    <cofactor evidence="9">
        <name>Mg(2+)</name>
        <dbReference type="ChEBI" id="CHEBI:18420"/>
    </cofactor>
    <text evidence="9">Requires a divalent cation, most likely magnesium in vivo, as an electrophilic catalyst to aid phosphoryl group transfer. It is the chelate of the metal and the nucleotide that is the actual substrate.</text>
</comment>
<feature type="domain" description="Carbohydrate kinase PfkB" evidence="11">
    <location>
        <begin position="3"/>
        <end position="297"/>
    </location>
</feature>
<comment type="similarity">
    <text evidence="9">Belongs to the carbohydrate kinase PfkB family. Ribokinase subfamily.</text>
</comment>
<evidence type="ECO:0000256" key="1">
    <source>
        <dbReference type="ARBA" id="ARBA00022679"/>
    </source>
</evidence>
<protein>
    <recommendedName>
        <fullName evidence="9 10">Ribokinase</fullName>
        <shortName evidence="9">RK</shortName>
        <ecNumber evidence="9 10">2.7.1.15</ecNumber>
    </recommendedName>
</protein>
<dbReference type="NCBIfam" id="TIGR02152">
    <property type="entry name" value="D_ribokin_bact"/>
    <property type="match status" value="1"/>
</dbReference>
<comment type="subunit">
    <text evidence="9">Homodimer.</text>
</comment>
<organism evidence="12 13">
    <name type="scientific">Leuconostoc litchii</name>
    <dbReference type="NCBI Taxonomy" id="1981069"/>
    <lineage>
        <taxon>Bacteria</taxon>
        <taxon>Bacillati</taxon>
        <taxon>Bacillota</taxon>
        <taxon>Bacilli</taxon>
        <taxon>Lactobacillales</taxon>
        <taxon>Lactobacillaceae</taxon>
        <taxon>Leuconostoc</taxon>
    </lineage>
</organism>
<evidence type="ECO:0000313" key="12">
    <source>
        <dbReference type="EMBL" id="TYC47149.1"/>
    </source>
</evidence>
<comment type="function">
    <text evidence="9">Catalyzes the phosphorylation of ribose at O-5 in a reaction requiring ATP and magnesium. The resulting D-ribose-5-phosphate can then be used either for sythesis of nucleotides, histidine, and tryptophan, or as a component of the pentose phosphate pathway.</text>
</comment>
<feature type="binding site" evidence="9">
    <location>
        <position position="254"/>
    </location>
    <ligand>
        <name>substrate</name>
    </ligand>
</feature>
<evidence type="ECO:0000256" key="9">
    <source>
        <dbReference type="HAMAP-Rule" id="MF_01987"/>
    </source>
</evidence>
<dbReference type="EMBL" id="SDGY01000001">
    <property type="protein sequence ID" value="TYC47149.1"/>
    <property type="molecule type" value="Genomic_DNA"/>
</dbReference>
<dbReference type="RefSeq" id="WP_148604669.1">
    <property type="nucleotide sequence ID" value="NZ_SDGY01000001.1"/>
</dbReference>
<keyword evidence="8 9" id="KW-0119">Carbohydrate metabolism</keyword>
<dbReference type="GO" id="GO:0005829">
    <property type="term" value="C:cytosol"/>
    <property type="evidence" value="ECO:0007669"/>
    <property type="project" value="TreeGrafter"/>
</dbReference>
<keyword evidence="1 9" id="KW-0808">Transferase</keyword>
<dbReference type="GO" id="GO:0019303">
    <property type="term" value="P:D-ribose catabolic process"/>
    <property type="evidence" value="ECO:0007669"/>
    <property type="project" value="UniProtKB-UniRule"/>
</dbReference>
<keyword evidence="3 9" id="KW-0547">Nucleotide-binding</keyword>
<evidence type="ECO:0000256" key="5">
    <source>
        <dbReference type="ARBA" id="ARBA00022840"/>
    </source>
</evidence>
<dbReference type="HAMAP" id="MF_01987">
    <property type="entry name" value="Ribokinase"/>
    <property type="match status" value="1"/>
</dbReference>
<dbReference type="OrthoDB" id="9775849at2"/>